<keyword evidence="2 7" id="KW-0479">Metal-binding</keyword>
<feature type="binding site" evidence="7">
    <location>
        <position position="367"/>
    </location>
    <ligand>
        <name>GTP</name>
        <dbReference type="ChEBI" id="CHEBI:37565"/>
    </ligand>
</feature>
<dbReference type="InterPro" id="IPR027417">
    <property type="entry name" value="P-loop_NTPase"/>
</dbReference>
<dbReference type="EC" id="6.3.4.4" evidence="7"/>
<name>A0A932R145_9BACT</name>
<feature type="active site" description="Proton acceptor" evidence="7">
    <location>
        <position position="22"/>
    </location>
</feature>
<feature type="binding site" description="in other chain" evidence="7">
    <location>
        <position position="139"/>
    </location>
    <ligand>
        <name>IMP</name>
        <dbReference type="ChEBI" id="CHEBI:58053"/>
        <note>ligand shared between dimeric partners</note>
    </ligand>
</feature>
<reference evidence="8" key="1">
    <citation type="submission" date="2020-07" db="EMBL/GenBank/DDBJ databases">
        <title>Huge and variable diversity of episymbiotic CPR bacteria and DPANN archaea in groundwater ecosystems.</title>
        <authorList>
            <person name="He C.Y."/>
            <person name="Keren R."/>
            <person name="Whittaker M."/>
            <person name="Farag I.F."/>
            <person name="Doudna J."/>
            <person name="Cate J.H.D."/>
            <person name="Banfield J.F."/>
        </authorList>
    </citation>
    <scope>NUCLEOTIDE SEQUENCE</scope>
    <source>
        <strain evidence="8">NC_groundwater_973_Pr1_S-0.2um_54_13</strain>
    </source>
</reference>
<feature type="binding site" evidence="7">
    <location>
        <position position="22"/>
    </location>
    <ligand>
        <name>Mg(2+)</name>
        <dbReference type="ChEBI" id="CHEBI:18420"/>
    </ligand>
</feature>
<dbReference type="Gene3D" id="1.10.300.10">
    <property type="entry name" value="Adenylosuccinate Synthetase, subunit A, domain 2"/>
    <property type="match status" value="1"/>
</dbReference>
<feature type="binding site" evidence="7">
    <location>
        <position position="153"/>
    </location>
    <ligand>
        <name>IMP</name>
        <dbReference type="ChEBI" id="CHEBI:58053"/>
        <note>ligand shared between dimeric partners</note>
    </ligand>
</feature>
<feature type="binding site" description="in other chain" evidence="7">
    <location>
        <position position="268"/>
    </location>
    <ligand>
        <name>IMP</name>
        <dbReference type="ChEBI" id="CHEBI:58053"/>
        <note>ligand shared between dimeric partners</note>
    </ligand>
</feature>
<comment type="pathway">
    <text evidence="7">Purine metabolism; AMP biosynthesis via de novo pathway; AMP from IMP: step 1/2.</text>
</comment>
<evidence type="ECO:0000256" key="5">
    <source>
        <dbReference type="ARBA" id="ARBA00022842"/>
    </source>
</evidence>
<keyword evidence="5 7" id="KW-0460">Magnesium</keyword>
<dbReference type="PANTHER" id="PTHR11846">
    <property type="entry name" value="ADENYLOSUCCINATE SYNTHETASE"/>
    <property type="match status" value="1"/>
</dbReference>
<dbReference type="InterPro" id="IPR042109">
    <property type="entry name" value="Adenylosuccinate_synth_dom1"/>
</dbReference>
<dbReference type="SMART" id="SM00788">
    <property type="entry name" value="Adenylsucc_synt"/>
    <property type="match status" value="1"/>
</dbReference>
<comment type="cofactor">
    <cofactor evidence="7">
        <name>Mg(2+)</name>
        <dbReference type="ChEBI" id="CHEBI:18420"/>
    </cofactor>
    <text evidence="7">Binds 1 Mg(2+) ion per subunit.</text>
</comment>
<evidence type="ECO:0000256" key="6">
    <source>
        <dbReference type="ARBA" id="ARBA00023134"/>
    </source>
</evidence>
<gene>
    <name evidence="7" type="primary">purA</name>
    <name evidence="8" type="ORF">HY221_00330</name>
</gene>
<keyword evidence="1 7" id="KW-0436">Ligase</keyword>
<dbReference type="SUPFAM" id="SSF52540">
    <property type="entry name" value="P-loop containing nucleoside triphosphate hydrolases"/>
    <property type="match status" value="1"/>
</dbReference>
<comment type="catalytic activity">
    <reaction evidence="7">
        <text>IMP + L-aspartate + GTP = N(6)-(1,2-dicarboxyethyl)-AMP + GDP + phosphate + 2 H(+)</text>
        <dbReference type="Rhea" id="RHEA:15753"/>
        <dbReference type="ChEBI" id="CHEBI:15378"/>
        <dbReference type="ChEBI" id="CHEBI:29991"/>
        <dbReference type="ChEBI" id="CHEBI:37565"/>
        <dbReference type="ChEBI" id="CHEBI:43474"/>
        <dbReference type="ChEBI" id="CHEBI:57567"/>
        <dbReference type="ChEBI" id="CHEBI:58053"/>
        <dbReference type="ChEBI" id="CHEBI:58189"/>
        <dbReference type="EC" id="6.3.4.4"/>
    </reaction>
</comment>
<organism evidence="8 9">
    <name type="scientific">Candidatus Sungiibacteriota bacterium</name>
    <dbReference type="NCBI Taxonomy" id="2750080"/>
    <lineage>
        <taxon>Bacteria</taxon>
        <taxon>Candidatus Sungiibacteriota</taxon>
    </lineage>
</organism>
<comment type="subcellular location">
    <subcellularLocation>
        <location evidence="7">Cytoplasm</location>
    </subcellularLocation>
</comment>
<comment type="caution">
    <text evidence="7">Lacks conserved residue(s) required for the propagation of feature annotation.</text>
</comment>
<feature type="binding site" evidence="7">
    <location>
        <begin position="392"/>
        <end position="394"/>
    </location>
    <ligand>
        <name>GTP</name>
        <dbReference type="ChEBI" id="CHEBI:37565"/>
    </ligand>
</feature>
<dbReference type="GO" id="GO:0046040">
    <property type="term" value="P:IMP metabolic process"/>
    <property type="evidence" value="ECO:0007669"/>
    <property type="project" value="TreeGrafter"/>
</dbReference>
<protein>
    <recommendedName>
        <fullName evidence="7">Adenylosuccinate synthetase</fullName>
        <shortName evidence="7">AMPSase</shortName>
        <shortName evidence="7">AdSS</shortName>
        <ecNumber evidence="7">6.3.4.4</ecNumber>
    </recommendedName>
    <alternativeName>
        <fullName evidence="7">IMP--aspartate ligase</fullName>
    </alternativeName>
</protein>
<evidence type="ECO:0000256" key="4">
    <source>
        <dbReference type="ARBA" id="ARBA00022755"/>
    </source>
</evidence>
<dbReference type="GO" id="GO:0005737">
    <property type="term" value="C:cytoplasm"/>
    <property type="evidence" value="ECO:0007669"/>
    <property type="project" value="UniProtKB-SubCell"/>
</dbReference>
<keyword evidence="7" id="KW-0963">Cytoplasm</keyword>
<feature type="binding site" description="in other chain" evidence="7">
    <location>
        <position position="253"/>
    </location>
    <ligand>
        <name>IMP</name>
        <dbReference type="ChEBI" id="CHEBI:58053"/>
        <note>ligand shared between dimeric partners</note>
    </ligand>
</feature>
<comment type="similarity">
    <text evidence="7">Belongs to the adenylosuccinate synthetase family.</text>
</comment>
<dbReference type="AlphaFoldDB" id="A0A932R145"/>
<feature type="binding site" description="in other chain" evidence="7">
    <location>
        <position position="365"/>
    </location>
    <ligand>
        <name>IMP</name>
        <dbReference type="ChEBI" id="CHEBI:58053"/>
        <note>ligand shared between dimeric partners</note>
    </ligand>
</feature>
<dbReference type="HAMAP" id="MF_00011">
    <property type="entry name" value="Adenylosucc_synth"/>
    <property type="match status" value="1"/>
</dbReference>
<evidence type="ECO:0000256" key="1">
    <source>
        <dbReference type="ARBA" id="ARBA00022598"/>
    </source>
</evidence>
<comment type="function">
    <text evidence="7">Plays an important role in the de novo pathway of purine nucleotide biosynthesis. Catalyzes the first committed step in the biosynthesis of AMP from IMP.</text>
</comment>
<evidence type="ECO:0000256" key="2">
    <source>
        <dbReference type="ARBA" id="ARBA00022723"/>
    </source>
</evidence>
<dbReference type="Gene3D" id="3.40.440.10">
    <property type="entry name" value="Adenylosuccinate Synthetase, subunit A, domain 1"/>
    <property type="match status" value="1"/>
</dbReference>
<dbReference type="InterPro" id="IPR042110">
    <property type="entry name" value="Adenylosuccinate_synth_dom2"/>
</dbReference>
<dbReference type="InterPro" id="IPR001114">
    <property type="entry name" value="Adenylosuccinate_synthetase"/>
</dbReference>
<accession>A0A932R145</accession>
<feature type="binding site" evidence="7">
    <location>
        <begin position="487"/>
        <end position="489"/>
    </location>
    <ligand>
        <name>GTP</name>
        <dbReference type="ChEBI" id="CHEBI:37565"/>
    </ligand>
</feature>
<feature type="active site" description="Proton donor" evidence="7">
    <location>
        <position position="50"/>
    </location>
</feature>
<evidence type="ECO:0000313" key="8">
    <source>
        <dbReference type="EMBL" id="MBI3630772.1"/>
    </source>
</evidence>
<dbReference type="Proteomes" id="UP000753196">
    <property type="component" value="Unassembled WGS sequence"/>
</dbReference>
<dbReference type="InterPro" id="IPR042111">
    <property type="entry name" value="Adenylosuccinate_synth_dom3"/>
</dbReference>
<keyword evidence="4 7" id="KW-0658">Purine biosynthesis</keyword>
<dbReference type="GO" id="GO:0000287">
    <property type="term" value="F:magnesium ion binding"/>
    <property type="evidence" value="ECO:0007669"/>
    <property type="project" value="UniProtKB-UniRule"/>
</dbReference>
<dbReference type="Gene3D" id="3.90.170.10">
    <property type="entry name" value="Adenylosuccinate Synthetase, subunit A, domain 3"/>
    <property type="match status" value="1"/>
</dbReference>
<dbReference type="CDD" id="cd03108">
    <property type="entry name" value="AdSS"/>
    <property type="match status" value="1"/>
</dbReference>
<comment type="subunit">
    <text evidence="7">Homodimer.</text>
</comment>
<feature type="binding site" evidence="7">
    <location>
        <begin position="361"/>
        <end position="367"/>
    </location>
    <ligand>
        <name>substrate</name>
    </ligand>
</feature>
<dbReference type="Pfam" id="PF00709">
    <property type="entry name" value="Adenylsucc_synt"/>
    <property type="match status" value="1"/>
</dbReference>
<keyword evidence="6 7" id="KW-0342">GTP-binding</keyword>
<evidence type="ECO:0000256" key="3">
    <source>
        <dbReference type="ARBA" id="ARBA00022741"/>
    </source>
</evidence>
<comment type="caution">
    <text evidence="8">The sequence shown here is derived from an EMBL/GenBank/DDBJ whole genome shotgun (WGS) entry which is preliminary data.</text>
</comment>
<feature type="binding site" evidence="7">
    <location>
        <position position="49"/>
    </location>
    <ligand>
        <name>Mg(2+)</name>
        <dbReference type="ChEBI" id="CHEBI:18420"/>
    </ligand>
</feature>
<feature type="binding site" description="in other chain" evidence="7">
    <location>
        <begin position="47"/>
        <end position="50"/>
    </location>
    <ligand>
        <name>IMP</name>
        <dbReference type="ChEBI" id="CHEBI:58053"/>
        <note>ligand shared between dimeric partners</note>
    </ligand>
</feature>
<dbReference type="EMBL" id="JACQCR010000005">
    <property type="protein sequence ID" value="MBI3630772.1"/>
    <property type="molecule type" value="Genomic_DNA"/>
</dbReference>
<evidence type="ECO:0000313" key="9">
    <source>
        <dbReference type="Proteomes" id="UP000753196"/>
    </source>
</evidence>
<proteinExistence type="inferred from homology"/>
<evidence type="ECO:0000256" key="7">
    <source>
        <dbReference type="HAMAP-Rule" id="MF_00011"/>
    </source>
</evidence>
<dbReference type="GO" id="GO:0044208">
    <property type="term" value="P:'de novo' AMP biosynthetic process"/>
    <property type="evidence" value="ECO:0007669"/>
    <property type="project" value="UniProtKB-UniRule"/>
</dbReference>
<feature type="binding site" evidence="7">
    <location>
        <begin position="49"/>
        <end position="51"/>
    </location>
    <ligand>
        <name>GTP</name>
        <dbReference type="ChEBI" id="CHEBI:37565"/>
    </ligand>
</feature>
<sequence length="501" mass="55663">MIPTKLLNDVSTLAIVCTQWGDTGKGKFVDFFAEWADIIARGTGGANAGHTIRLGAKTYILHLVPSGILHDSNGKINIIGNGVAFDPRIFSGELEILSREGVSFKHLCIAHNARLVLPQHIVMDRLRESSAQDGKIGTTGMGIGPTYVDHYARVGLTVNDLLNVDPFARKLKRNLSDKQRLLAHHDPELIREIMHHKDLENGAFWRASGFFDHDAIVERYRHYGRTLREMIRDTDQLLNDVIGDKRILLEGAQGNLLSIDYGTYPYVTASDCSVQGLARGIGIRERHVDLALGVVKAFYMTRVGEGPFPTEFGGDASAQWCNSPAATAAGETMRYPDASVNSENSFMQGVGIRRAGNEYGATTKRPRRTGRLDLPLMRYSKRHTGPHIILTKLDVLDECERIEICNSYRYEGPGYTLGERRLAHGDVLHTAIPDLDVMRCCVPQYETFEGWRSPTGIIRVRADLPANLKQLIAYVATQAKMHIAMLSVGPDREQTIVMDDT</sequence>
<dbReference type="GO" id="GO:0005525">
    <property type="term" value="F:GTP binding"/>
    <property type="evidence" value="ECO:0007669"/>
    <property type="project" value="UniProtKB-UniRule"/>
</dbReference>
<keyword evidence="3 7" id="KW-0547">Nucleotide-binding</keyword>
<dbReference type="GO" id="GO:0004019">
    <property type="term" value="F:adenylosuccinate synthase activity"/>
    <property type="evidence" value="ECO:0007669"/>
    <property type="project" value="UniProtKB-UniRule"/>
</dbReference>
<dbReference type="PANTHER" id="PTHR11846:SF0">
    <property type="entry name" value="ADENYLOSUCCINATE SYNTHETASE"/>
    <property type="match status" value="1"/>
</dbReference>